<gene>
    <name evidence="1" type="ORF">LCGC14_1753260</name>
</gene>
<proteinExistence type="predicted"/>
<name>A0A0F9HQL6_9ZZZZ</name>
<sequence length="57" mass="6896">MKYWNVKVELRLGNDHHHIHYVSSPNESVEDIERMNGRIVERVKEYLEEQDDEQKDG</sequence>
<evidence type="ECO:0008006" key="2">
    <source>
        <dbReference type="Google" id="ProtNLM"/>
    </source>
</evidence>
<protein>
    <recommendedName>
        <fullName evidence="2">Transposase IS200-like domain-containing protein</fullName>
    </recommendedName>
</protein>
<comment type="caution">
    <text evidence="1">The sequence shown here is derived from an EMBL/GenBank/DDBJ whole genome shotgun (WGS) entry which is preliminary data.</text>
</comment>
<organism evidence="1">
    <name type="scientific">marine sediment metagenome</name>
    <dbReference type="NCBI Taxonomy" id="412755"/>
    <lineage>
        <taxon>unclassified sequences</taxon>
        <taxon>metagenomes</taxon>
        <taxon>ecological metagenomes</taxon>
    </lineage>
</organism>
<reference evidence="1" key="1">
    <citation type="journal article" date="2015" name="Nature">
        <title>Complex archaea that bridge the gap between prokaryotes and eukaryotes.</title>
        <authorList>
            <person name="Spang A."/>
            <person name="Saw J.H."/>
            <person name="Jorgensen S.L."/>
            <person name="Zaremba-Niedzwiedzka K."/>
            <person name="Martijn J."/>
            <person name="Lind A.E."/>
            <person name="van Eijk R."/>
            <person name="Schleper C."/>
            <person name="Guy L."/>
            <person name="Ettema T.J."/>
        </authorList>
    </citation>
    <scope>NUCLEOTIDE SEQUENCE</scope>
</reference>
<dbReference type="EMBL" id="LAZR01016202">
    <property type="protein sequence ID" value="KKM05522.1"/>
    <property type="molecule type" value="Genomic_DNA"/>
</dbReference>
<evidence type="ECO:0000313" key="1">
    <source>
        <dbReference type="EMBL" id="KKM05522.1"/>
    </source>
</evidence>
<dbReference type="AlphaFoldDB" id="A0A0F9HQL6"/>
<accession>A0A0F9HQL6</accession>